<evidence type="ECO:0000256" key="1">
    <source>
        <dbReference type="ARBA" id="ARBA00008889"/>
    </source>
</evidence>
<comment type="similarity">
    <text evidence="1">Belongs to the universal ribosomal protein uL10 family.</text>
</comment>
<reference evidence="3 4" key="1">
    <citation type="submission" date="2019-01" db="EMBL/GenBank/DDBJ databases">
        <title>Intercellular communication is required for trap formation in the nematode-trapping fungus Duddingtonia flagrans.</title>
        <authorList>
            <person name="Youssar L."/>
            <person name="Wernet V."/>
            <person name="Hensel N."/>
            <person name="Hildebrandt H.-G."/>
            <person name="Fischer R."/>
        </authorList>
    </citation>
    <scope>NUCLEOTIDE SEQUENCE [LARGE SCALE GENOMIC DNA]</scope>
    <source>
        <strain evidence="3 4">CBS H-5679</strain>
    </source>
</reference>
<dbReference type="RefSeq" id="XP_067489919.1">
    <property type="nucleotide sequence ID" value="XM_067635495.1"/>
</dbReference>
<feature type="region of interest" description="Disordered" evidence="2">
    <location>
        <begin position="153"/>
        <end position="174"/>
    </location>
</feature>
<dbReference type="OrthoDB" id="360689at2759"/>
<name>A0A437A029_ARTFL</name>
<dbReference type="STRING" id="97331.A0A437A029"/>
<dbReference type="PANTHER" id="PTHR11560">
    <property type="entry name" value="39S RIBOSOMAL PROTEIN L10, MITOCHONDRIAL"/>
    <property type="match status" value="1"/>
</dbReference>
<feature type="compositionally biased region" description="Basic and acidic residues" evidence="2">
    <location>
        <begin position="342"/>
        <end position="354"/>
    </location>
</feature>
<dbReference type="AlphaFoldDB" id="A0A437A029"/>
<dbReference type="SUPFAM" id="SSF160369">
    <property type="entry name" value="Ribosomal protein L10-like"/>
    <property type="match status" value="1"/>
</dbReference>
<gene>
    <name evidence="3" type="ORF">DFL_006127</name>
</gene>
<feature type="compositionally biased region" description="Polar residues" evidence="2">
    <location>
        <begin position="154"/>
        <end position="164"/>
    </location>
</feature>
<feature type="region of interest" description="Disordered" evidence="2">
    <location>
        <begin position="342"/>
        <end position="363"/>
    </location>
</feature>
<evidence type="ECO:0000313" key="3">
    <source>
        <dbReference type="EMBL" id="RVD84375.1"/>
    </source>
</evidence>
<evidence type="ECO:0000256" key="2">
    <source>
        <dbReference type="SAM" id="MobiDB-lite"/>
    </source>
</evidence>
<organism evidence="3 4">
    <name type="scientific">Arthrobotrys flagrans</name>
    <name type="common">Nematode-trapping fungus</name>
    <name type="synonym">Trichothecium flagrans</name>
    <dbReference type="NCBI Taxonomy" id="97331"/>
    <lineage>
        <taxon>Eukaryota</taxon>
        <taxon>Fungi</taxon>
        <taxon>Dikarya</taxon>
        <taxon>Ascomycota</taxon>
        <taxon>Pezizomycotina</taxon>
        <taxon>Orbiliomycetes</taxon>
        <taxon>Orbiliales</taxon>
        <taxon>Orbiliaceae</taxon>
        <taxon>Arthrobotrys</taxon>
    </lineage>
</organism>
<protein>
    <submittedName>
        <fullName evidence="3">Uncharacterized protein</fullName>
    </submittedName>
</protein>
<keyword evidence="4" id="KW-1185">Reference proteome</keyword>
<dbReference type="EMBL" id="SAEB01000007">
    <property type="protein sequence ID" value="RVD84375.1"/>
    <property type="molecule type" value="Genomic_DNA"/>
</dbReference>
<accession>A0A437A029</accession>
<sequence>MFLAGCVVNGGVLFTWRCCNFKNLTTANSRIFNVHTASRPFTTNWECVLKNCRVAQQDAALDLSQGGREDQAPKSDLDLFPRCMLLYRGLWSNQPPSHRPYDSRQTLLHRTYISLLRATPLMIVFQHNNLRGGELVAIRRDLRFAMQNVDAQVAASQPASTPDENGNIPPQPRPVGEQVKMVVVNTELFSAALRVAEYLPKDAKVGSSSGPEAYDMTLQYKGSHPMEALLVGPVGVIQFPTVSPPHILAVLNLLFPEKATFKKGTDPLFISGVSKMLLLGAKVDKVGGQTIDTEALKHITNLGDLPTLRGQLLGLMQSAGAGLVATLQSPSKALWVTMEGRRKMLDPDSQKSAEEGSSDPPAA</sequence>
<dbReference type="VEuPathDB" id="FungiDB:DFL_006127"/>
<dbReference type="GeneID" id="93588438"/>
<dbReference type="Proteomes" id="UP000283090">
    <property type="component" value="Unassembled WGS sequence"/>
</dbReference>
<evidence type="ECO:0000313" key="4">
    <source>
        <dbReference type="Proteomes" id="UP000283090"/>
    </source>
</evidence>
<proteinExistence type="inferred from homology"/>
<comment type="caution">
    <text evidence="3">The sequence shown here is derived from an EMBL/GenBank/DDBJ whole genome shotgun (WGS) entry which is preliminary data.</text>
</comment>
<dbReference type="InterPro" id="IPR043141">
    <property type="entry name" value="Ribosomal_uL10-like_sf"/>
</dbReference>
<dbReference type="InterPro" id="IPR047865">
    <property type="entry name" value="Ribosomal_uL10_bac_type"/>
</dbReference>